<organism evidence="1 2">
    <name type="scientific">Agromyces aurantiacus</name>
    <dbReference type="NCBI Taxonomy" id="165814"/>
    <lineage>
        <taxon>Bacteria</taxon>
        <taxon>Bacillati</taxon>
        <taxon>Actinomycetota</taxon>
        <taxon>Actinomycetes</taxon>
        <taxon>Micrococcales</taxon>
        <taxon>Microbacteriaceae</taxon>
        <taxon>Agromyces</taxon>
    </lineage>
</organism>
<evidence type="ECO:0000313" key="2">
    <source>
        <dbReference type="Proteomes" id="UP001595960"/>
    </source>
</evidence>
<gene>
    <name evidence="1" type="ORF">ACFPER_09405</name>
</gene>
<proteinExistence type="predicted"/>
<comment type="caution">
    <text evidence="1">The sequence shown here is derived from an EMBL/GenBank/DDBJ whole genome shotgun (WGS) entry which is preliminary data.</text>
</comment>
<dbReference type="EMBL" id="JBHSJC010000001">
    <property type="protein sequence ID" value="MFC4829004.1"/>
    <property type="molecule type" value="Genomic_DNA"/>
</dbReference>
<keyword evidence="2" id="KW-1185">Reference proteome</keyword>
<evidence type="ECO:0000313" key="1">
    <source>
        <dbReference type="EMBL" id="MFC4829004.1"/>
    </source>
</evidence>
<reference evidence="2" key="1">
    <citation type="journal article" date="2019" name="Int. J. Syst. Evol. Microbiol.">
        <title>The Global Catalogue of Microorganisms (GCM) 10K type strain sequencing project: providing services to taxonomists for standard genome sequencing and annotation.</title>
        <authorList>
            <consortium name="The Broad Institute Genomics Platform"/>
            <consortium name="The Broad Institute Genome Sequencing Center for Infectious Disease"/>
            <person name="Wu L."/>
            <person name="Ma J."/>
        </authorList>
    </citation>
    <scope>NUCLEOTIDE SEQUENCE [LARGE SCALE GENOMIC DNA]</scope>
    <source>
        <strain evidence="2">CGMCC 1.12192</strain>
    </source>
</reference>
<dbReference type="Proteomes" id="UP001595960">
    <property type="component" value="Unassembled WGS sequence"/>
</dbReference>
<dbReference type="RefSeq" id="WP_204392374.1">
    <property type="nucleotide sequence ID" value="NZ_JAFBBW010000001.1"/>
</dbReference>
<sequence length="120" mass="13684">MNHEADRLPERNQRRAFGSRRDLRAVKSYERAFSSRTASARISACEINRFERLTTAQMDLMWARHMAAPRPVNADPTRPPGDAPDRAWMFYTPLDISAINAAGFHGLDPYCWWRSAFGGA</sequence>
<accession>A0ABV9R686</accession>
<name>A0ABV9R686_9MICO</name>
<protein>
    <submittedName>
        <fullName evidence="1">Uncharacterized protein</fullName>
    </submittedName>
</protein>